<sequence length="355" mass="39579">MRTGFGRFAQELRARRALSLSEFADSISVSPSRVCNLECGRTSINDDIVGAYIRVLSCSGEDAHELRKLAEFSDSHRLHSGRDSSCPPLLAMLDSFRDRISPKAIAEIQSILERETGERVNALLFSSTRSIAPRSRRGKRPSLTPKRFAEICILAGRIRSDAGAGELSRLKVGRFLEHLAASDLAFDWEAVEHLPPVFSGAFACMTVGPDGHLLLVEEERLGSAERDVAFARHVLAHEVGHHFLHASLLAGGDSIFLAPQELARNRSQLIGSDRQIEQVVDRLEEVEAECFATFLLIPWEAFLKGTEAAYLAKDYGEQLDEVKRYYPHFKNTAALDAFRAILWEDGERSHPIFHI</sequence>
<evidence type="ECO:0000259" key="1">
    <source>
        <dbReference type="PROSITE" id="PS50943"/>
    </source>
</evidence>
<organism evidence="2 3">
    <name type="scientific">Wenxinia marina DSM 24838</name>
    <dbReference type="NCBI Taxonomy" id="1123501"/>
    <lineage>
        <taxon>Bacteria</taxon>
        <taxon>Pseudomonadati</taxon>
        <taxon>Pseudomonadota</taxon>
        <taxon>Alphaproteobacteria</taxon>
        <taxon>Rhodobacterales</taxon>
        <taxon>Roseobacteraceae</taxon>
        <taxon>Wenxinia</taxon>
    </lineage>
</organism>
<dbReference type="OrthoDB" id="9794834at2"/>
<dbReference type="GO" id="GO:0003677">
    <property type="term" value="F:DNA binding"/>
    <property type="evidence" value="ECO:0007669"/>
    <property type="project" value="InterPro"/>
</dbReference>
<protein>
    <submittedName>
        <fullName evidence="2">Helix-turn-helix domain protein</fullName>
    </submittedName>
</protein>
<dbReference type="AlphaFoldDB" id="A0A0D0QF59"/>
<accession>A0A0D0QF59</accession>
<dbReference type="PROSITE" id="PS50943">
    <property type="entry name" value="HTH_CROC1"/>
    <property type="match status" value="1"/>
</dbReference>
<dbReference type="InterPro" id="IPR010982">
    <property type="entry name" value="Lambda_DNA-bd_dom_sf"/>
</dbReference>
<comment type="caution">
    <text evidence="2">The sequence shown here is derived from an EMBL/GenBank/DDBJ whole genome shotgun (WGS) entry which is preliminary data.</text>
</comment>
<dbReference type="Proteomes" id="UP000035100">
    <property type="component" value="Unassembled WGS sequence"/>
</dbReference>
<keyword evidence="3" id="KW-1185">Reference proteome</keyword>
<name>A0A0D0QF59_9RHOB</name>
<reference evidence="2 3" key="1">
    <citation type="submission" date="2013-01" db="EMBL/GenBank/DDBJ databases">
        <authorList>
            <person name="Fiebig A."/>
            <person name="Goeker M."/>
            <person name="Klenk H.-P.P."/>
        </authorList>
    </citation>
    <scope>NUCLEOTIDE SEQUENCE [LARGE SCALE GENOMIC DNA]</scope>
    <source>
        <strain evidence="2 3">DSM 24838</strain>
    </source>
</reference>
<dbReference type="SUPFAM" id="SSF47413">
    <property type="entry name" value="lambda repressor-like DNA-binding domains"/>
    <property type="match status" value="1"/>
</dbReference>
<dbReference type="Gene3D" id="1.10.260.40">
    <property type="entry name" value="lambda repressor-like DNA-binding domains"/>
    <property type="match status" value="1"/>
</dbReference>
<gene>
    <name evidence="2" type="ORF">Wenmar_01997</name>
</gene>
<evidence type="ECO:0000313" key="2">
    <source>
        <dbReference type="EMBL" id="KIQ69633.1"/>
    </source>
</evidence>
<dbReference type="STRING" id="1123501.Wenmar_01997"/>
<dbReference type="CDD" id="cd00093">
    <property type="entry name" value="HTH_XRE"/>
    <property type="match status" value="1"/>
</dbReference>
<proteinExistence type="predicted"/>
<dbReference type="EMBL" id="AONG01000009">
    <property type="protein sequence ID" value="KIQ69633.1"/>
    <property type="molecule type" value="Genomic_DNA"/>
</dbReference>
<dbReference type="InterPro" id="IPR001387">
    <property type="entry name" value="Cro/C1-type_HTH"/>
</dbReference>
<evidence type="ECO:0000313" key="3">
    <source>
        <dbReference type="Proteomes" id="UP000035100"/>
    </source>
</evidence>
<dbReference type="SMART" id="SM00530">
    <property type="entry name" value="HTH_XRE"/>
    <property type="match status" value="1"/>
</dbReference>
<feature type="domain" description="HTH cro/C1-type" evidence="1">
    <location>
        <begin position="10"/>
        <end position="63"/>
    </location>
</feature>